<organism evidence="1 2">
    <name type="scientific">Paracoccidioides lutzii (strain ATCC MYA-826 / Pb01)</name>
    <name type="common">Paracoccidioides brasiliensis</name>
    <dbReference type="NCBI Taxonomy" id="502779"/>
    <lineage>
        <taxon>Eukaryota</taxon>
        <taxon>Fungi</taxon>
        <taxon>Dikarya</taxon>
        <taxon>Ascomycota</taxon>
        <taxon>Pezizomycotina</taxon>
        <taxon>Eurotiomycetes</taxon>
        <taxon>Eurotiomycetidae</taxon>
        <taxon>Onygenales</taxon>
        <taxon>Ajellomycetaceae</taxon>
        <taxon>Paracoccidioides</taxon>
    </lineage>
</organism>
<proteinExistence type="predicted"/>
<sequence length="81" mass="9173">MSYTTNKFVAVVVNAWIQFRASTMKGAVILDSFSQTSIDIFQPRAIQKYLRLAARLPVKLPNVALYSIDNPLVWRDTPSID</sequence>
<dbReference type="RefSeq" id="XP_015702911.1">
    <property type="nucleotide sequence ID" value="XM_015847521.1"/>
</dbReference>
<dbReference type="GeneID" id="26970779"/>
<dbReference type="Proteomes" id="UP000002059">
    <property type="component" value="Partially assembled WGS sequence"/>
</dbReference>
<evidence type="ECO:0000313" key="1">
    <source>
        <dbReference type="EMBL" id="KGQ01383.1"/>
    </source>
</evidence>
<dbReference type="EMBL" id="KN294003">
    <property type="protein sequence ID" value="KGQ01383.1"/>
    <property type="molecule type" value="Genomic_DNA"/>
</dbReference>
<dbReference type="VEuPathDB" id="FungiDB:PAAG_11964"/>
<dbReference type="eggNOG" id="ENOG502S6ST">
    <property type="taxonomic scope" value="Eukaryota"/>
</dbReference>
<evidence type="ECO:0000313" key="2">
    <source>
        <dbReference type="Proteomes" id="UP000002059"/>
    </source>
</evidence>
<protein>
    <submittedName>
        <fullName evidence="1">Uncharacterized protein</fullName>
    </submittedName>
</protein>
<accession>A0A0A2V1K1</accession>
<name>A0A0A2V1K1_PARBA</name>
<dbReference type="KEGG" id="pbl:PAAG_11964"/>
<gene>
    <name evidence="1" type="ORF">PAAG_11964</name>
</gene>
<dbReference type="AlphaFoldDB" id="A0A0A2V1K1"/>
<reference evidence="1 2" key="1">
    <citation type="journal article" date="2011" name="PLoS Genet.">
        <title>Comparative genomic analysis of human fungal pathogens causing paracoccidioidomycosis.</title>
        <authorList>
            <person name="Desjardins C.A."/>
            <person name="Champion M.D."/>
            <person name="Holder J.W."/>
            <person name="Muszewska A."/>
            <person name="Goldberg J."/>
            <person name="Bailao A.M."/>
            <person name="Brigido M.M."/>
            <person name="Ferreira M.E."/>
            <person name="Garcia A.M."/>
            <person name="Grynberg M."/>
            <person name="Gujja S."/>
            <person name="Heiman D.I."/>
            <person name="Henn M.R."/>
            <person name="Kodira C.D."/>
            <person name="Leon-Narvaez H."/>
            <person name="Longo L.V."/>
            <person name="Ma L.J."/>
            <person name="Malavazi I."/>
            <person name="Matsuo A.L."/>
            <person name="Morais F.V."/>
            <person name="Pereira M."/>
            <person name="Rodriguez-Brito S."/>
            <person name="Sakthikumar S."/>
            <person name="Salem-Izacc S.M."/>
            <person name="Sykes S.M."/>
            <person name="Teixeira M.M."/>
            <person name="Vallejo M.C."/>
            <person name="Walter M.E."/>
            <person name="Yandava C."/>
            <person name="Young S."/>
            <person name="Zeng Q."/>
            <person name="Zucker J."/>
            <person name="Felipe M.S."/>
            <person name="Goldman G.H."/>
            <person name="Haas B.J."/>
            <person name="McEwen J.G."/>
            <person name="Nino-Vega G."/>
            <person name="Puccia R."/>
            <person name="San-Blas G."/>
            <person name="Soares C.M."/>
            <person name="Birren B.W."/>
            <person name="Cuomo C.A."/>
        </authorList>
    </citation>
    <scope>NUCLEOTIDE SEQUENCE [LARGE SCALE GENOMIC DNA]</scope>
    <source>
        <strain evidence="2">ATCC MYA-826 / Pb01</strain>
    </source>
</reference>
<dbReference type="HOGENOM" id="CLU_2574504_0_0_1"/>
<keyword evidence="2" id="KW-1185">Reference proteome</keyword>